<gene>
    <name evidence="12" type="ORF">C7B46_16595</name>
</gene>
<dbReference type="PROSITE" id="PS51217">
    <property type="entry name" value="UVRD_HELICASE_CTER"/>
    <property type="match status" value="1"/>
</dbReference>
<dbReference type="SUPFAM" id="SSF52540">
    <property type="entry name" value="P-loop containing nucleoside triphosphate hydrolases"/>
    <property type="match status" value="1"/>
</dbReference>
<keyword evidence="4 9" id="KW-0067">ATP-binding</keyword>
<keyword evidence="3 9" id="KW-0347">Helicase</keyword>
<evidence type="ECO:0000256" key="3">
    <source>
        <dbReference type="ARBA" id="ARBA00022806"/>
    </source>
</evidence>
<evidence type="ECO:0000313" key="13">
    <source>
        <dbReference type="Proteomes" id="UP000242972"/>
    </source>
</evidence>
<dbReference type="GO" id="GO:0003677">
    <property type="term" value="F:DNA binding"/>
    <property type="evidence" value="ECO:0007669"/>
    <property type="project" value="InterPro"/>
</dbReference>
<dbReference type="GO" id="GO:0000725">
    <property type="term" value="P:recombinational repair"/>
    <property type="evidence" value="ECO:0007669"/>
    <property type="project" value="TreeGrafter"/>
</dbReference>
<evidence type="ECO:0000259" key="10">
    <source>
        <dbReference type="PROSITE" id="PS51198"/>
    </source>
</evidence>
<evidence type="ECO:0000256" key="6">
    <source>
        <dbReference type="ARBA" id="ARBA00034617"/>
    </source>
</evidence>
<dbReference type="GO" id="GO:0005829">
    <property type="term" value="C:cytosol"/>
    <property type="evidence" value="ECO:0007669"/>
    <property type="project" value="TreeGrafter"/>
</dbReference>
<proteinExistence type="predicted"/>
<dbReference type="GO" id="GO:0005524">
    <property type="term" value="F:ATP binding"/>
    <property type="evidence" value="ECO:0007669"/>
    <property type="project" value="UniProtKB-UniRule"/>
</dbReference>
<evidence type="ECO:0000256" key="8">
    <source>
        <dbReference type="ARBA" id="ARBA00048988"/>
    </source>
</evidence>
<keyword evidence="2 9" id="KW-0378">Hydrolase</keyword>
<evidence type="ECO:0000313" key="12">
    <source>
        <dbReference type="EMBL" id="PSR31618.1"/>
    </source>
</evidence>
<comment type="caution">
    <text evidence="12">The sequence shown here is derived from an EMBL/GenBank/DDBJ whole genome shotgun (WGS) entry which is preliminary data.</text>
</comment>
<dbReference type="Proteomes" id="UP000242972">
    <property type="component" value="Unassembled WGS sequence"/>
</dbReference>
<dbReference type="GO" id="GO:0016887">
    <property type="term" value="F:ATP hydrolysis activity"/>
    <property type="evidence" value="ECO:0007669"/>
    <property type="project" value="RHEA"/>
</dbReference>
<comment type="catalytic activity">
    <reaction evidence="8">
        <text>ATP + H2O = ADP + phosphate + H(+)</text>
        <dbReference type="Rhea" id="RHEA:13065"/>
        <dbReference type="ChEBI" id="CHEBI:15377"/>
        <dbReference type="ChEBI" id="CHEBI:15378"/>
        <dbReference type="ChEBI" id="CHEBI:30616"/>
        <dbReference type="ChEBI" id="CHEBI:43474"/>
        <dbReference type="ChEBI" id="CHEBI:456216"/>
        <dbReference type="EC" id="5.6.2.4"/>
    </reaction>
</comment>
<name>A0A2T2XAX9_9FIRM</name>
<dbReference type="InterPro" id="IPR014016">
    <property type="entry name" value="UvrD-like_ATP-bd"/>
</dbReference>
<dbReference type="InterPro" id="IPR027417">
    <property type="entry name" value="P-loop_NTPase"/>
</dbReference>
<sequence>MSNLIDATERHLAVTDFSRDLLVEAGAGTGKTTLLVQRVLEAILVQKYDADRLVLITFMEKAAAEIRTRLHQALARVDGENQWRARAVLQRLNLLRITTIHGFCMGILKKHSVAAEVPIGFEVMDPIEVERLWEVSFQQWIKQSAAANSVIEDLFAARVSMATIRELARTISSWDSYPLPPISLPLIAQELPDVAHDIENWTAIARKNADISDAGRRQVEELARYMSGRGTDPWQWIRTIQGWPSTAPKGNKKLWRQPDLLTEQKSWLKEELGPRIRDWQTQLADYLLHSLMKVVADEFVPLYQHRLFNQGKVSFDDLLRKTRDVLTRRPMVAESVRQSFDLMMVDEFQDTDPLQTEILMLLTRDRPGTLFLVGDPKQAIYRFRGADVELYTGVREELSQRADGAVLPIVQNFRSQPEILDAVNRYFSQRFLSSVDPQRPYLPVYSPLQTHRTADERIRVIVDGGPIAGNAEQRRHEEATLAVEIVTTALSQKWPVYDKDTGAMRPIEYRDMVLIMPSRTGLDIFDAVFHAHQVPLAKESGTGFFRRDEIRGYAALLKALQDPEDEISIVAFLASPWIGLDLELLAQHRNHMVSWDYRQSQPNTAVGKWLSLMNQWHLKWWSVLPEALLIEVLETTKLMDTLRSLEDWAALANIDKLRMLTGQWGASWGADEFAQWLAAKVESRADEEEGLIAAQENAVHFTTVHRSKGLEWPLVIVANWSHRSGRHGQAVRLRDGRAAMKVGSLASSDWDQWEGEAALLDEAEEDRLLYVALTRARDYLAILDTWPKNRETAHHFDILSPYTVDSIRGSHTMDHIPSISETKPAHFVNSEAIIQSHRPTIRSWQPSTVERHFVETLRKALTYNESFRYNIALNEAKNHPFFTQSGMVAWQVPIAGTSGETEVDQLRMTSGGYEVLRCIEKLELVHQAWPDRALIDEVLTPCRYWVWEISTHTLHDMSVL</sequence>
<dbReference type="GO" id="GO:0043138">
    <property type="term" value="F:3'-5' DNA helicase activity"/>
    <property type="evidence" value="ECO:0007669"/>
    <property type="project" value="UniProtKB-EC"/>
</dbReference>
<feature type="domain" description="UvrD-like helicase ATP-binding" evidence="10">
    <location>
        <begin position="4"/>
        <end position="416"/>
    </location>
</feature>
<evidence type="ECO:0000256" key="4">
    <source>
        <dbReference type="ARBA" id="ARBA00022840"/>
    </source>
</evidence>
<protein>
    <recommendedName>
        <fullName evidence="7">DNA 3'-5' helicase</fullName>
        <ecNumber evidence="7">5.6.2.4</ecNumber>
    </recommendedName>
</protein>
<dbReference type="Pfam" id="PF13361">
    <property type="entry name" value="UvrD_C"/>
    <property type="match status" value="2"/>
</dbReference>
<dbReference type="PANTHER" id="PTHR11070">
    <property type="entry name" value="UVRD / RECB / PCRA DNA HELICASE FAMILY MEMBER"/>
    <property type="match status" value="1"/>
</dbReference>
<dbReference type="AlphaFoldDB" id="A0A2T2XAX9"/>
<comment type="catalytic activity">
    <reaction evidence="6">
        <text>Couples ATP hydrolysis with the unwinding of duplex DNA by translocating in the 3'-5' direction.</text>
        <dbReference type="EC" id="5.6.2.4"/>
    </reaction>
</comment>
<feature type="binding site" evidence="9">
    <location>
        <begin position="25"/>
        <end position="32"/>
    </location>
    <ligand>
        <name>ATP</name>
        <dbReference type="ChEBI" id="CHEBI:30616"/>
    </ligand>
</feature>
<dbReference type="Pfam" id="PF00580">
    <property type="entry name" value="UvrD-helicase"/>
    <property type="match status" value="1"/>
</dbReference>
<feature type="domain" description="UvrD-like helicase C-terminal" evidence="11">
    <location>
        <begin position="417"/>
        <end position="709"/>
    </location>
</feature>
<dbReference type="GO" id="GO:0009338">
    <property type="term" value="C:exodeoxyribonuclease V complex"/>
    <property type="evidence" value="ECO:0007669"/>
    <property type="project" value="TreeGrafter"/>
</dbReference>
<keyword evidence="5" id="KW-0413">Isomerase</keyword>
<evidence type="ECO:0000256" key="2">
    <source>
        <dbReference type="ARBA" id="ARBA00022801"/>
    </source>
</evidence>
<dbReference type="PROSITE" id="PS51198">
    <property type="entry name" value="UVRD_HELICASE_ATP_BIND"/>
    <property type="match status" value="1"/>
</dbReference>
<dbReference type="EC" id="5.6.2.4" evidence="7"/>
<reference evidence="12 13" key="1">
    <citation type="journal article" date="2014" name="BMC Genomics">
        <title>Comparison of environmental and isolate Sulfobacillus genomes reveals diverse carbon, sulfur, nitrogen, and hydrogen metabolisms.</title>
        <authorList>
            <person name="Justice N.B."/>
            <person name="Norman A."/>
            <person name="Brown C.T."/>
            <person name="Singh A."/>
            <person name="Thomas B.C."/>
            <person name="Banfield J.F."/>
        </authorList>
    </citation>
    <scope>NUCLEOTIDE SEQUENCE [LARGE SCALE GENOMIC DNA]</scope>
    <source>
        <strain evidence="12">AMDSBA4</strain>
    </source>
</reference>
<evidence type="ECO:0000259" key="11">
    <source>
        <dbReference type="PROSITE" id="PS51217"/>
    </source>
</evidence>
<accession>A0A2T2XAX9</accession>
<dbReference type="EMBL" id="PXYW01000060">
    <property type="protein sequence ID" value="PSR31618.1"/>
    <property type="molecule type" value="Genomic_DNA"/>
</dbReference>
<keyword evidence="1 9" id="KW-0547">Nucleotide-binding</keyword>
<evidence type="ECO:0000256" key="1">
    <source>
        <dbReference type="ARBA" id="ARBA00022741"/>
    </source>
</evidence>
<organism evidence="12 13">
    <name type="scientific">Sulfobacillus benefaciens</name>
    <dbReference type="NCBI Taxonomy" id="453960"/>
    <lineage>
        <taxon>Bacteria</taxon>
        <taxon>Bacillati</taxon>
        <taxon>Bacillota</taxon>
        <taxon>Clostridia</taxon>
        <taxon>Eubacteriales</taxon>
        <taxon>Clostridiales Family XVII. Incertae Sedis</taxon>
        <taxon>Sulfobacillus</taxon>
    </lineage>
</organism>
<dbReference type="InterPro" id="IPR000212">
    <property type="entry name" value="DNA_helicase_UvrD/REP"/>
</dbReference>
<dbReference type="InterPro" id="IPR014017">
    <property type="entry name" value="DNA_helicase_UvrD-like_C"/>
</dbReference>
<evidence type="ECO:0000256" key="7">
    <source>
        <dbReference type="ARBA" id="ARBA00034808"/>
    </source>
</evidence>
<dbReference type="Gene3D" id="3.40.50.300">
    <property type="entry name" value="P-loop containing nucleotide triphosphate hydrolases"/>
    <property type="match status" value="4"/>
</dbReference>
<dbReference type="PANTHER" id="PTHR11070:SF23">
    <property type="entry name" value="RECBCD ENZYME SUBUNIT RECB"/>
    <property type="match status" value="1"/>
</dbReference>
<evidence type="ECO:0000256" key="9">
    <source>
        <dbReference type="PROSITE-ProRule" id="PRU00560"/>
    </source>
</evidence>
<evidence type="ECO:0000256" key="5">
    <source>
        <dbReference type="ARBA" id="ARBA00023235"/>
    </source>
</evidence>